<dbReference type="AlphaFoldDB" id="A0A1H6IRQ2"/>
<dbReference type="CDD" id="cd04301">
    <property type="entry name" value="NAT_SF"/>
    <property type="match status" value="1"/>
</dbReference>
<organism evidence="2 3">
    <name type="scientific">Mycolicibacterium rutilum</name>
    <name type="common">Mycobacterium rutilum</name>
    <dbReference type="NCBI Taxonomy" id="370526"/>
    <lineage>
        <taxon>Bacteria</taxon>
        <taxon>Bacillati</taxon>
        <taxon>Actinomycetota</taxon>
        <taxon>Actinomycetes</taxon>
        <taxon>Mycobacteriales</taxon>
        <taxon>Mycobacteriaceae</taxon>
        <taxon>Mycolicibacterium</taxon>
    </lineage>
</organism>
<protein>
    <submittedName>
        <fullName evidence="2">Acetyltransferase (GNAT) domain-containing protein</fullName>
    </submittedName>
</protein>
<sequence>MSASDHPLFASTALAERIEHVEAQLISAATEAAGRRTGDSTLVLPVAGGAACLADAGSPMNKVVGLGFGGVPGAPELDAIEQAFAERDAPVQVELSSLGDPQIADALTGRGYRLVSFENVLGRSLLEQPRALRPDGVEVRRTDDLAAWLDVVVEGFAHPDVEGVPSHEEFPREIVENAERDMLAAGAESYLAYCDGAIAGGAGMRMSQGVAQLVGAATVPAYRRRGVQSALLATRLIDAADAGCDIAVVTTQPGSRSQQNVQRSGFHLLYTRAVLVR</sequence>
<feature type="domain" description="N-acetyltransferase" evidence="1">
    <location>
        <begin position="134"/>
        <end position="277"/>
    </location>
</feature>
<keyword evidence="2" id="KW-0808">Transferase</keyword>
<evidence type="ECO:0000259" key="1">
    <source>
        <dbReference type="PROSITE" id="PS51186"/>
    </source>
</evidence>
<dbReference type="InterPro" id="IPR016181">
    <property type="entry name" value="Acyl_CoA_acyltransferase"/>
</dbReference>
<keyword evidence="3" id="KW-1185">Reference proteome</keyword>
<dbReference type="RefSeq" id="WP_083405771.1">
    <property type="nucleotide sequence ID" value="NZ_LT629971.1"/>
</dbReference>
<dbReference type="Gene3D" id="3.40.630.30">
    <property type="match status" value="1"/>
</dbReference>
<dbReference type="PROSITE" id="PS51186">
    <property type="entry name" value="GNAT"/>
    <property type="match status" value="1"/>
</dbReference>
<name>A0A1H6IRQ2_MYCRU</name>
<dbReference type="Pfam" id="PF00583">
    <property type="entry name" value="Acetyltransf_1"/>
    <property type="match status" value="1"/>
</dbReference>
<dbReference type="STRING" id="370526.SAMN04489835_0438"/>
<dbReference type="EMBL" id="LT629971">
    <property type="protein sequence ID" value="SEH48981.1"/>
    <property type="molecule type" value="Genomic_DNA"/>
</dbReference>
<accession>A0A1H6IRQ2</accession>
<evidence type="ECO:0000313" key="2">
    <source>
        <dbReference type="EMBL" id="SEH48981.1"/>
    </source>
</evidence>
<dbReference type="SUPFAM" id="SSF55729">
    <property type="entry name" value="Acyl-CoA N-acyltransferases (Nat)"/>
    <property type="match status" value="1"/>
</dbReference>
<gene>
    <name evidence="2" type="ORF">SAMN04489835_0438</name>
</gene>
<evidence type="ECO:0000313" key="3">
    <source>
        <dbReference type="Proteomes" id="UP000182915"/>
    </source>
</evidence>
<reference evidence="3" key="1">
    <citation type="submission" date="2016-10" db="EMBL/GenBank/DDBJ databases">
        <authorList>
            <person name="Varghese N."/>
            <person name="Submissions S."/>
        </authorList>
    </citation>
    <scope>NUCLEOTIDE SEQUENCE [LARGE SCALE GENOMIC DNA]</scope>
    <source>
        <strain evidence="3">DSM 45405</strain>
    </source>
</reference>
<dbReference type="InterPro" id="IPR000182">
    <property type="entry name" value="GNAT_dom"/>
</dbReference>
<dbReference type="Proteomes" id="UP000182915">
    <property type="component" value="Chromosome I"/>
</dbReference>
<dbReference type="OrthoDB" id="2350893at2"/>
<proteinExistence type="predicted"/>
<dbReference type="GO" id="GO:0016747">
    <property type="term" value="F:acyltransferase activity, transferring groups other than amino-acyl groups"/>
    <property type="evidence" value="ECO:0007669"/>
    <property type="project" value="InterPro"/>
</dbReference>